<dbReference type="InterPro" id="IPR020615">
    <property type="entry name" value="Thiolase_acyl_enz_int_AS"/>
</dbReference>
<evidence type="ECO:0000256" key="3">
    <source>
        <dbReference type="ARBA" id="ARBA00022679"/>
    </source>
</evidence>
<evidence type="ECO:0000259" key="8">
    <source>
        <dbReference type="Pfam" id="PF02803"/>
    </source>
</evidence>
<evidence type="ECO:0000256" key="5">
    <source>
        <dbReference type="PIRSR" id="PIRSR000429-1"/>
    </source>
</evidence>
<dbReference type="EC" id="2.3.1.9" evidence="9"/>
<keyword evidence="10" id="KW-1185">Reference proteome</keyword>
<dbReference type="Pfam" id="PF00108">
    <property type="entry name" value="Thiolase_N"/>
    <property type="match status" value="1"/>
</dbReference>
<feature type="active site" description="Proton acceptor" evidence="5">
    <location>
        <position position="381"/>
    </location>
</feature>
<dbReference type="InterPro" id="IPR016039">
    <property type="entry name" value="Thiolase-like"/>
</dbReference>
<dbReference type="CDD" id="cd00751">
    <property type="entry name" value="thiolase"/>
    <property type="match status" value="1"/>
</dbReference>
<dbReference type="PANTHER" id="PTHR43853:SF21">
    <property type="entry name" value="STEROID 3-KETOACYL-COA THIOLASE"/>
    <property type="match status" value="1"/>
</dbReference>
<keyword evidence="3 6" id="KW-0808">Transferase</keyword>
<dbReference type="PIRSF" id="PIRSF000429">
    <property type="entry name" value="Ac-CoA_Ac_transf"/>
    <property type="match status" value="1"/>
</dbReference>
<dbReference type="PROSITE" id="PS00737">
    <property type="entry name" value="THIOLASE_2"/>
    <property type="match status" value="1"/>
</dbReference>
<dbReference type="OrthoDB" id="9764892at2"/>
<feature type="active site" description="Proton acceptor" evidence="5">
    <location>
        <position position="349"/>
    </location>
</feature>
<dbReference type="Pfam" id="PF02803">
    <property type="entry name" value="Thiolase_C"/>
    <property type="match status" value="1"/>
</dbReference>
<dbReference type="FunFam" id="3.40.47.10:FF:000010">
    <property type="entry name" value="Acetyl-CoA acetyltransferase (Thiolase)"/>
    <property type="match status" value="1"/>
</dbReference>
<dbReference type="PANTHER" id="PTHR43853">
    <property type="entry name" value="3-KETOACYL-COA THIOLASE, PEROXISOMAL"/>
    <property type="match status" value="1"/>
</dbReference>
<dbReference type="GO" id="GO:0010124">
    <property type="term" value="P:phenylacetate catabolic process"/>
    <property type="evidence" value="ECO:0007669"/>
    <property type="project" value="TreeGrafter"/>
</dbReference>
<feature type="domain" description="Thiolase N-terminal" evidence="7">
    <location>
        <begin position="5"/>
        <end position="263"/>
    </location>
</feature>
<dbReference type="NCBIfam" id="TIGR01930">
    <property type="entry name" value="AcCoA-C-Actrans"/>
    <property type="match status" value="1"/>
</dbReference>
<gene>
    <name evidence="9" type="ORF">C7H61_02905</name>
</gene>
<dbReference type="InterPro" id="IPR002155">
    <property type="entry name" value="Thiolase"/>
</dbReference>
<comment type="similarity">
    <text evidence="2 6">Belongs to the thiolase-like superfamily. Thiolase family.</text>
</comment>
<name>A0A2T1NKP2_9FLAO</name>
<dbReference type="SUPFAM" id="SSF53901">
    <property type="entry name" value="Thiolase-like"/>
    <property type="match status" value="2"/>
</dbReference>
<dbReference type="AlphaFoldDB" id="A0A2T1NKP2"/>
<comment type="pathway">
    <text evidence="1">Lipid metabolism.</text>
</comment>
<dbReference type="EMBL" id="PXOT01000015">
    <property type="protein sequence ID" value="PSG93478.1"/>
    <property type="molecule type" value="Genomic_DNA"/>
</dbReference>
<proteinExistence type="inferred from homology"/>
<reference evidence="9 10" key="1">
    <citation type="submission" date="2018-03" db="EMBL/GenBank/DDBJ databases">
        <title>Mesoflavibacter sp. HG37 and Mesoflavibacter sp. HG96 sp.nov., two marine bacteria isolated from seawater of Western Pacific Ocean.</title>
        <authorList>
            <person name="Cheng H."/>
            <person name="Wu Y.-H."/>
            <person name="Guo L.-L."/>
            <person name="Xu X.-W."/>
        </authorList>
    </citation>
    <scope>NUCLEOTIDE SEQUENCE [LARGE SCALE GENOMIC DNA]</scope>
    <source>
        <strain evidence="9 10">KCTC 42117</strain>
    </source>
</reference>
<organism evidence="9 10">
    <name type="scientific">Mesoflavibacter zeaxanthinifaciens subsp. sabulilitoris</name>
    <dbReference type="NCBI Taxonomy" id="1520893"/>
    <lineage>
        <taxon>Bacteria</taxon>
        <taxon>Pseudomonadati</taxon>
        <taxon>Bacteroidota</taxon>
        <taxon>Flavobacteriia</taxon>
        <taxon>Flavobacteriales</taxon>
        <taxon>Flavobacteriaceae</taxon>
        <taxon>Mesoflavibacter</taxon>
    </lineage>
</organism>
<dbReference type="GO" id="GO:0006635">
    <property type="term" value="P:fatty acid beta-oxidation"/>
    <property type="evidence" value="ECO:0007669"/>
    <property type="project" value="TreeGrafter"/>
</dbReference>
<dbReference type="PROSITE" id="PS00098">
    <property type="entry name" value="THIOLASE_1"/>
    <property type="match status" value="1"/>
</dbReference>
<dbReference type="InterPro" id="IPR020617">
    <property type="entry name" value="Thiolase_C"/>
</dbReference>
<comment type="caution">
    <text evidence="9">The sequence shown here is derived from an EMBL/GenBank/DDBJ whole genome shotgun (WGS) entry which is preliminary data.</text>
</comment>
<evidence type="ECO:0000313" key="9">
    <source>
        <dbReference type="EMBL" id="PSG93478.1"/>
    </source>
</evidence>
<evidence type="ECO:0000256" key="1">
    <source>
        <dbReference type="ARBA" id="ARBA00005189"/>
    </source>
</evidence>
<dbReference type="InterPro" id="IPR050215">
    <property type="entry name" value="Thiolase-like_sf_Thiolase"/>
</dbReference>
<accession>A0A2T1NKP2</accession>
<dbReference type="RefSeq" id="WP_106676948.1">
    <property type="nucleotide sequence ID" value="NZ_JACHWV010000001.1"/>
</dbReference>
<evidence type="ECO:0000256" key="4">
    <source>
        <dbReference type="ARBA" id="ARBA00023315"/>
    </source>
</evidence>
<evidence type="ECO:0000256" key="6">
    <source>
        <dbReference type="RuleBase" id="RU003557"/>
    </source>
</evidence>
<dbReference type="GO" id="GO:0005737">
    <property type="term" value="C:cytoplasm"/>
    <property type="evidence" value="ECO:0007669"/>
    <property type="project" value="UniProtKB-ARBA"/>
</dbReference>
<evidence type="ECO:0000259" key="7">
    <source>
        <dbReference type="Pfam" id="PF00108"/>
    </source>
</evidence>
<dbReference type="InterPro" id="IPR020616">
    <property type="entry name" value="Thiolase_N"/>
</dbReference>
<sequence length="396" mass="42714">MKQAYIVKAYRTAVGKAPRGVFRFKRADELGAEVIQHMMKELPNLDVKRIDDVIVGNAMPEGSQGLNMARFISLIGLNSVDVPGVTVNRFCSSGIETIGIATAKIQAGMADCIIAGGSESMSSVPMTGFKPELNYDTVKDGHEDYYWGMGNTAEAVANQFKVSRQDQDEFAYNSHMKALRALAEDRFQDQIVPIDVEQIYLDENGKKATKTYTVTKDEGPRKGTNVEALAKLRPVFAANGSVTAGNSSQMSDGAAFVMVMSEDMVKELNLEPVARLVNYAAAGVEPRIMGIGPVKAIPKALEQAGLKQSDLELIELNEAFASQSLAVIRELDLNPDIINVNGGAIALGHPLGCTGAKLSVQLFDEMRKRDMKGKYGAVTMCVGTGQGACGIFEFLN</sequence>
<dbReference type="Gene3D" id="3.40.47.10">
    <property type="match status" value="1"/>
</dbReference>
<evidence type="ECO:0000313" key="10">
    <source>
        <dbReference type="Proteomes" id="UP000238430"/>
    </source>
</evidence>
<feature type="active site" description="Acyl-thioester intermediate" evidence="5">
    <location>
        <position position="91"/>
    </location>
</feature>
<dbReference type="Proteomes" id="UP000238430">
    <property type="component" value="Unassembled WGS sequence"/>
</dbReference>
<protein>
    <submittedName>
        <fullName evidence="9">Acetyl-CoA C-acyltransferase</fullName>
        <ecNumber evidence="9">2.3.1.9</ecNumber>
    </submittedName>
</protein>
<feature type="domain" description="Thiolase C-terminal" evidence="8">
    <location>
        <begin position="271"/>
        <end position="393"/>
    </location>
</feature>
<dbReference type="GO" id="GO:0003985">
    <property type="term" value="F:acetyl-CoA C-acetyltransferase activity"/>
    <property type="evidence" value="ECO:0007669"/>
    <property type="project" value="UniProtKB-EC"/>
</dbReference>
<keyword evidence="4 6" id="KW-0012">Acyltransferase</keyword>
<dbReference type="InterPro" id="IPR020613">
    <property type="entry name" value="Thiolase_CS"/>
</dbReference>
<evidence type="ECO:0000256" key="2">
    <source>
        <dbReference type="ARBA" id="ARBA00010982"/>
    </source>
</evidence>